<evidence type="ECO:0000313" key="10">
    <source>
        <dbReference type="Proteomes" id="UP000244722"/>
    </source>
</evidence>
<protein>
    <recommendedName>
        <fullName evidence="11">Elongation factor 1-gamma 1</fullName>
    </recommendedName>
</protein>
<evidence type="ECO:0000259" key="8">
    <source>
        <dbReference type="PROSITE" id="PS50405"/>
    </source>
</evidence>
<dbReference type="SUPFAM" id="SSF47616">
    <property type="entry name" value="GST C-terminal domain-like"/>
    <property type="match status" value="1"/>
</dbReference>
<dbReference type="Pfam" id="PF00647">
    <property type="entry name" value="EF1G"/>
    <property type="match status" value="1"/>
</dbReference>
<dbReference type="InterPro" id="IPR036433">
    <property type="entry name" value="EF1B_G_C_sf"/>
</dbReference>
<dbReference type="SMART" id="SM01183">
    <property type="entry name" value="EF1G"/>
    <property type="match status" value="1"/>
</dbReference>
<keyword evidence="10" id="KW-1185">Reference proteome</keyword>
<feature type="compositionally biased region" description="Basic and acidic residues" evidence="5">
    <location>
        <begin position="218"/>
        <end position="239"/>
    </location>
</feature>
<dbReference type="OrthoDB" id="249703at2759"/>
<dbReference type="AlphaFoldDB" id="A0A2T6ZYL1"/>
<comment type="caution">
    <text evidence="9">The sequence shown here is derived from an EMBL/GenBank/DDBJ whole genome shotgun (WGS) entry which is preliminary data.</text>
</comment>
<dbReference type="Gene3D" id="3.40.30.10">
    <property type="entry name" value="Glutaredoxin"/>
    <property type="match status" value="1"/>
</dbReference>
<comment type="similarity">
    <text evidence="1">Belongs to the GST superfamily.</text>
</comment>
<dbReference type="GO" id="GO:0003746">
    <property type="term" value="F:translation elongation factor activity"/>
    <property type="evidence" value="ECO:0007669"/>
    <property type="project" value="UniProtKB-UniRule"/>
</dbReference>
<dbReference type="PANTHER" id="PTHR43986">
    <property type="entry name" value="ELONGATION FACTOR 1-GAMMA"/>
    <property type="match status" value="1"/>
</dbReference>
<feature type="domain" description="GST N-terminal" evidence="7">
    <location>
        <begin position="2"/>
        <end position="82"/>
    </location>
</feature>
<reference evidence="9 10" key="1">
    <citation type="submission" date="2017-04" db="EMBL/GenBank/DDBJ databases">
        <title>Draft genome sequence of Tuber borchii Vittad., a whitish edible truffle.</title>
        <authorList>
            <consortium name="DOE Joint Genome Institute"/>
            <person name="Murat C."/>
            <person name="Kuo A."/>
            <person name="Barry K.W."/>
            <person name="Clum A."/>
            <person name="Dockter R.B."/>
            <person name="Fauchery L."/>
            <person name="Iotti M."/>
            <person name="Kohler A."/>
            <person name="Labutti K."/>
            <person name="Lindquist E.A."/>
            <person name="Lipzen A."/>
            <person name="Ohm R.A."/>
            <person name="Wang M."/>
            <person name="Grigoriev I.V."/>
            <person name="Zambonelli A."/>
            <person name="Martin F.M."/>
        </authorList>
    </citation>
    <scope>NUCLEOTIDE SEQUENCE [LARGE SCALE GENOMIC DNA]</scope>
    <source>
        <strain evidence="9 10">Tbo3840</strain>
    </source>
</reference>
<dbReference type="PROSITE" id="PS50040">
    <property type="entry name" value="EF1G_C"/>
    <property type="match status" value="1"/>
</dbReference>
<dbReference type="InterPro" id="IPR036249">
    <property type="entry name" value="Thioredoxin-like_sf"/>
</dbReference>
<dbReference type="InterPro" id="IPR040079">
    <property type="entry name" value="Glutathione_S-Trfase"/>
</dbReference>
<dbReference type="GO" id="GO:0005634">
    <property type="term" value="C:nucleus"/>
    <property type="evidence" value="ECO:0007669"/>
    <property type="project" value="TreeGrafter"/>
</dbReference>
<evidence type="ECO:0000259" key="6">
    <source>
        <dbReference type="PROSITE" id="PS50040"/>
    </source>
</evidence>
<organism evidence="9 10">
    <name type="scientific">Tuber borchii</name>
    <name type="common">White truffle</name>
    <dbReference type="NCBI Taxonomy" id="42251"/>
    <lineage>
        <taxon>Eukaryota</taxon>
        <taxon>Fungi</taxon>
        <taxon>Dikarya</taxon>
        <taxon>Ascomycota</taxon>
        <taxon>Pezizomycotina</taxon>
        <taxon>Pezizomycetes</taxon>
        <taxon>Pezizales</taxon>
        <taxon>Tuberaceae</taxon>
        <taxon>Tuber</taxon>
    </lineage>
</organism>
<evidence type="ECO:0000256" key="2">
    <source>
        <dbReference type="ARBA" id="ARBA00022768"/>
    </source>
</evidence>
<dbReference type="CDD" id="cd03181">
    <property type="entry name" value="GST_C_EF1Bgamma_like"/>
    <property type="match status" value="1"/>
</dbReference>
<evidence type="ECO:0000256" key="3">
    <source>
        <dbReference type="ARBA" id="ARBA00022917"/>
    </source>
</evidence>
<dbReference type="InterPro" id="IPR050802">
    <property type="entry name" value="EF-GSTs"/>
</dbReference>
<gene>
    <name evidence="9" type="ORF">B9Z19DRAFT_1079252</name>
</gene>
<dbReference type="GO" id="GO:0005737">
    <property type="term" value="C:cytoplasm"/>
    <property type="evidence" value="ECO:0007669"/>
    <property type="project" value="TreeGrafter"/>
</dbReference>
<dbReference type="FunFam" id="3.40.30.10:FF:000142">
    <property type="entry name" value="Elongation factor 1 gamma"/>
    <property type="match status" value="1"/>
</dbReference>
<dbReference type="InterPro" id="IPR010987">
    <property type="entry name" value="Glutathione-S-Trfase_C-like"/>
</dbReference>
<dbReference type="Pfam" id="PF02798">
    <property type="entry name" value="GST_N"/>
    <property type="match status" value="1"/>
</dbReference>
<evidence type="ECO:0008006" key="11">
    <source>
        <dbReference type="Google" id="ProtNLM"/>
    </source>
</evidence>
<feature type="domain" description="GST C-terminal" evidence="8">
    <location>
        <begin position="87"/>
        <end position="222"/>
    </location>
</feature>
<feature type="domain" description="EF-1-gamma C-terminal" evidence="6">
    <location>
        <begin position="253"/>
        <end position="413"/>
    </location>
</feature>
<dbReference type="PROSITE" id="PS50405">
    <property type="entry name" value="GST_CTER"/>
    <property type="match status" value="1"/>
</dbReference>
<evidence type="ECO:0000313" key="9">
    <source>
        <dbReference type="EMBL" id="PUU80579.1"/>
    </source>
</evidence>
<dbReference type="InterPro" id="IPR036282">
    <property type="entry name" value="Glutathione-S-Trfase_C_sf"/>
</dbReference>
<dbReference type="FunFam" id="3.30.70.1010:FF:000001">
    <property type="entry name" value="Elongation factor 1-gamma 1"/>
    <property type="match status" value="1"/>
</dbReference>
<evidence type="ECO:0000259" key="7">
    <source>
        <dbReference type="PROSITE" id="PS50404"/>
    </source>
</evidence>
<dbReference type="STRING" id="42251.A0A2T6ZYL1"/>
<dbReference type="PROSITE" id="PS50404">
    <property type="entry name" value="GST_NTER"/>
    <property type="match status" value="1"/>
</dbReference>
<dbReference type="PANTHER" id="PTHR43986:SF1">
    <property type="entry name" value="ELONGATION FACTOR 1-GAMMA"/>
    <property type="match status" value="1"/>
</dbReference>
<sequence length="413" mass="46659">MSFGKIYTYPKNPRTTVLLAVAKENGLEIETICEDPSKGVSAEYLKINPLGKVPTFQGSDGFVLSECIAIAIYFAAQNERSTLLGKTKQDYASILRWMSFANSEVLPALGGWFRPLIGRDTYNKKNVDTAQANSLKAIGVLEKHLLTQTFLVGERLTLADLFATSIIARGFQYVLDKGFCKEHPNVTRWYALVHNQPTYTAVAGELEFIDEAVKYTPPKKEPKKQEPKKETPKAAPKPEAEEEEEEDKPAPKPKHPLEALGRSAFVLDDWKRKYSNSDTPEALAWFWENANLEEYSLWRVNYKYNSELTQVFMSSNLIGGFFNRLEASRKYIFGSASVYGVTGDSAITGSFVIRGQEAPPAFDVAPDWESYEYIKLDPKNPDDKKFVEDTWSWECPITVDDKSFNWADGKVFK</sequence>
<accession>A0A2T6ZYL1</accession>
<dbReference type="SFLD" id="SFLDG00358">
    <property type="entry name" value="Main_(cytGST)"/>
    <property type="match status" value="1"/>
</dbReference>
<dbReference type="Gene3D" id="3.30.70.1010">
    <property type="entry name" value="Translation elongation factor EF1B, gamma chain, conserved domain"/>
    <property type="match status" value="1"/>
</dbReference>
<evidence type="ECO:0000256" key="4">
    <source>
        <dbReference type="PROSITE-ProRule" id="PRU00519"/>
    </source>
</evidence>
<dbReference type="Gene3D" id="1.20.1050.10">
    <property type="match status" value="1"/>
</dbReference>
<dbReference type="SUPFAM" id="SSF52833">
    <property type="entry name" value="Thioredoxin-like"/>
    <property type="match status" value="1"/>
</dbReference>
<feature type="region of interest" description="Disordered" evidence="5">
    <location>
        <begin position="217"/>
        <end position="256"/>
    </location>
</feature>
<dbReference type="Pfam" id="PF00043">
    <property type="entry name" value="GST_C"/>
    <property type="match status" value="1"/>
</dbReference>
<proteinExistence type="inferred from homology"/>
<name>A0A2T6ZYL1_TUBBO</name>
<dbReference type="Proteomes" id="UP000244722">
    <property type="component" value="Unassembled WGS sequence"/>
</dbReference>
<dbReference type="EMBL" id="NESQ01000062">
    <property type="protein sequence ID" value="PUU80579.1"/>
    <property type="molecule type" value="Genomic_DNA"/>
</dbReference>
<dbReference type="InterPro" id="IPR004045">
    <property type="entry name" value="Glutathione_S-Trfase_N"/>
</dbReference>
<dbReference type="InterPro" id="IPR001662">
    <property type="entry name" value="EF1B_G_C"/>
</dbReference>
<dbReference type="SFLD" id="SFLDS00019">
    <property type="entry name" value="Glutathione_Transferase_(cytos"/>
    <property type="match status" value="1"/>
</dbReference>
<keyword evidence="3 4" id="KW-0648">Protein biosynthesis</keyword>
<dbReference type="FunFam" id="1.20.1050.10:FF:000006">
    <property type="entry name" value="Elongation factor 1 gamma"/>
    <property type="match status" value="1"/>
</dbReference>
<dbReference type="InterPro" id="IPR004046">
    <property type="entry name" value="GST_C"/>
</dbReference>
<evidence type="ECO:0000256" key="1">
    <source>
        <dbReference type="ARBA" id="ARBA00007409"/>
    </source>
</evidence>
<keyword evidence="2 4" id="KW-0251">Elongation factor</keyword>
<dbReference type="CDD" id="cd03044">
    <property type="entry name" value="GST_N_EF1Bgamma"/>
    <property type="match status" value="1"/>
</dbReference>
<dbReference type="SUPFAM" id="SSF89942">
    <property type="entry name" value="eEF1-gamma domain"/>
    <property type="match status" value="1"/>
</dbReference>
<evidence type="ECO:0000256" key="5">
    <source>
        <dbReference type="SAM" id="MobiDB-lite"/>
    </source>
</evidence>